<feature type="compositionally biased region" description="Polar residues" evidence="2">
    <location>
        <begin position="801"/>
        <end position="817"/>
    </location>
</feature>
<dbReference type="GO" id="GO:0005525">
    <property type="term" value="F:GTP binding"/>
    <property type="evidence" value="ECO:0007669"/>
    <property type="project" value="InterPro"/>
</dbReference>
<organism evidence="4 5">
    <name type="scientific">Zophobas morio</name>
    <dbReference type="NCBI Taxonomy" id="2755281"/>
    <lineage>
        <taxon>Eukaryota</taxon>
        <taxon>Metazoa</taxon>
        <taxon>Ecdysozoa</taxon>
        <taxon>Arthropoda</taxon>
        <taxon>Hexapoda</taxon>
        <taxon>Insecta</taxon>
        <taxon>Pterygota</taxon>
        <taxon>Neoptera</taxon>
        <taxon>Endopterygota</taxon>
        <taxon>Coleoptera</taxon>
        <taxon>Polyphaga</taxon>
        <taxon>Cucujiformia</taxon>
        <taxon>Tenebrionidae</taxon>
        <taxon>Zophobas</taxon>
    </lineage>
</organism>
<proteinExistence type="predicted"/>
<feature type="compositionally biased region" description="Polar residues" evidence="2">
    <location>
        <begin position="873"/>
        <end position="889"/>
    </location>
</feature>
<dbReference type="PANTHER" id="PTHR32046">
    <property type="entry name" value="G DOMAIN-CONTAINING PROTEIN"/>
    <property type="match status" value="1"/>
</dbReference>
<feature type="compositionally biased region" description="Low complexity" evidence="2">
    <location>
        <begin position="997"/>
        <end position="1007"/>
    </location>
</feature>
<evidence type="ECO:0000256" key="1">
    <source>
        <dbReference type="SAM" id="Coils"/>
    </source>
</evidence>
<evidence type="ECO:0000313" key="5">
    <source>
        <dbReference type="Proteomes" id="UP001168821"/>
    </source>
</evidence>
<feature type="compositionally biased region" description="Basic and acidic residues" evidence="2">
    <location>
        <begin position="1045"/>
        <end position="1056"/>
    </location>
</feature>
<feature type="compositionally biased region" description="Low complexity" evidence="2">
    <location>
        <begin position="707"/>
        <end position="716"/>
    </location>
</feature>
<dbReference type="InterPro" id="IPR058519">
    <property type="entry name" value="DUF8206"/>
</dbReference>
<dbReference type="PANTHER" id="PTHR32046:SF11">
    <property type="entry name" value="IMMUNE-ASSOCIATED NUCLEOTIDE-BINDING PROTEIN 10-LIKE"/>
    <property type="match status" value="1"/>
</dbReference>
<reference evidence="4" key="1">
    <citation type="journal article" date="2023" name="G3 (Bethesda)">
        <title>Whole genome assemblies of Zophobas morio and Tenebrio molitor.</title>
        <authorList>
            <person name="Kaur S."/>
            <person name="Stinson S.A."/>
            <person name="diCenzo G.C."/>
        </authorList>
    </citation>
    <scope>NUCLEOTIDE SEQUENCE</scope>
    <source>
        <strain evidence="4">QUZm001</strain>
    </source>
</reference>
<feature type="domain" description="DUF8206" evidence="3">
    <location>
        <begin position="349"/>
        <end position="425"/>
    </location>
</feature>
<accession>A0AA38IG46</accession>
<feature type="compositionally biased region" description="Basic and acidic residues" evidence="2">
    <location>
        <begin position="1067"/>
        <end position="1082"/>
    </location>
</feature>
<keyword evidence="1" id="KW-0175">Coiled coil</keyword>
<keyword evidence="5" id="KW-1185">Reference proteome</keyword>
<dbReference type="Proteomes" id="UP001168821">
    <property type="component" value="Unassembled WGS sequence"/>
</dbReference>
<evidence type="ECO:0000259" key="3">
    <source>
        <dbReference type="Pfam" id="PF26633"/>
    </source>
</evidence>
<dbReference type="Gene3D" id="3.40.50.300">
    <property type="entry name" value="P-loop containing nucleotide triphosphate hydrolases"/>
    <property type="match status" value="1"/>
</dbReference>
<feature type="compositionally biased region" description="Polar residues" evidence="2">
    <location>
        <begin position="826"/>
        <end position="836"/>
    </location>
</feature>
<feature type="compositionally biased region" description="Acidic residues" evidence="2">
    <location>
        <begin position="1126"/>
        <end position="1139"/>
    </location>
</feature>
<dbReference type="EMBL" id="JALNTZ010000004">
    <property type="protein sequence ID" value="KAJ3655997.1"/>
    <property type="molecule type" value="Genomic_DNA"/>
</dbReference>
<dbReference type="Pfam" id="PF26633">
    <property type="entry name" value="DUF8206"/>
    <property type="match status" value="1"/>
</dbReference>
<feature type="compositionally biased region" description="Basic and acidic residues" evidence="2">
    <location>
        <begin position="1091"/>
        <end position="1103"/>
    </location>
</feature>
<dbReference type="InterPro" id="IPR027417">
    <property type="entry name" value="P-loop_NTPase"/>
</dbReference>
<feature type="compositionally biased region" description="Basic and acidic residues" evidence="2">
    <location>
        <begin position="953"/>
        <end position="974"/>
    </location>
</feature>
<feature type="compositionally biased region" description="Low complexity" evidence="2">
    <location>
        <begin position="674"/>
        <end position="700"/>
    </location>
</feature>
<comment type="caution">
    <text evidence="4">The sequence shown here is derived from an EMBL/GenBank/DDBJ whole genome shotgun (WGS) entry which is preliminary data.</text>
</comment>
<dbReference type="AlphaFoldDB" id="A0AA38IG46"/>
<feature type="compositionally biased region" description="Basic and acidic residues" evidence="2">
    <location>
        <begin position="934"/>
        <end position="944"/>
    </location>
</feature>
<evidence type="ECO:0000313" key="4">
    <source>
        <dbReference type="EMBL" id="KAJ3655997.1"/>
    </source>
</evidence>
<gene>
    <name evidence="4" type="ORF">Zmor_015102</name>
</gene>
<feature type="coiled-coil region" evidence="1">
    <location>
        <begin position="440"/>
        <end position="478"/>
    </location>
</feature>
<feature type="compositionally biased region" description="Polar residues" evidence="2">
    <location>
        <begin position="774"/>
        <end position="786"/>
    </location>
</feature>
<sequence length="1139" mass="128811">MSGRIAKLFKDPESSDCDINLLLLGGTGVGKSTFINSISNYFKYRDFKSAQKGTVQVLIPVSLNLSNSKVVCGDPDKNESHDHGKSATQNVKVYLFPIKVDDKVYNLRIVDSPGVGDPRGIDQDNIHIDNILAYLSTLKKLHGICFVMKANETRFTSFVEYCLKQVLTRLDKSASNNIIFITTYSKSAQYTAGETKIHCLGPLVDNIKSKPPHVDIPLTDKNVFALDNEAFKVLLEMQEGKKFRKHEVAGFSESWKASSKACRRLLKYIIGDEKTAPLQPHEVESTISVNEVRFLVEQLATPIAEVSENIQDNLLLLDRHKKNLNLETQSLGQLKQQLFIPCVDLIVRELDQPVTVCTDPRCAEVVKVNKVTEWHYAQKCHNPCFLEGVPREMVGDPGLLQCQAIQDNENCIECDCNWRVHMHIYKTTEKVQTQKEDTTIREAIRDKEDARFKIQKLMKDLNKRMSELEEEGEIIAESVAKFSFFLQEHALTPFNDAYSDYIKQLIKNEKSLGKFSDPMVIQKLEKLVQKHEHLQRTLQKNAQKFGKMGAPPNLTPQAIKKSISNLYKLKHMGPKIEELIRKSSACRSRETQKNFNCVVSQQVDLDDLYSIYGGGNSVYGSEYSYGTSRSDYYSQYELDGLGGSQRKTRSPSRHEYSRYEAERQSTRSRRSSDSDNSGTLTYVSGSRSVKSSKSTRSSGRSSDDGASRYTSSSRSVRSSRNRRSSSDDETSVKYESSSRSTRSTKSRNSDSDHYAGSRSVRSSKSRRSSDEDTSITYGSSTRSVKSIKSRQLDSDDDTSVKYDTSARSVKSSKSRYTVSDDDTSVKYESSARSVKSTKSRHLDSDDDTSVKYARSVKSTKSRHLDSDDDTSVKYDTSARSVKSSKSRYTVSDDDTSVKYESSARSVKSTKSRHLDSDDDTSVKYARSVKSTKSRHLDSDDDKSVRSSRSKRTHNSDDDKSVRSSRSDYHSEYRSQKSSRTKHTPESDDNKSVRSHRSTYSTSSKSSRAQFPLPDSDDNKSGRHKISGNNFTHDSGDKSSKKHSKKSDDERSVRSSRSEYYLKGGNQHPEKSSNKNPEYESKGGRRYHRKDGHGEKSDEYESKKSSMSQYYSRQDKKNKSKNVSGSSDDDSPYDFMENEE</sequence>
<feature type="compositionally biased region" description="Basic and acidic residues" evidence="2">
    <location>
        <begin position="652"/>
        <end position="673"/>
    </location>
</feature>
<feature type="region of interest" description="Disordered" evidence="2">
    <location>
        <begin position="639"/>
        <end position="1139"/>
    </location>
</feature>
<feature type="compositionally biased region" description="Polar residues" evidence="2">
    <location>
        <begin position="898"/>
        <end position="908"/>
    </location>
</feature>
<evidence type="ECO:0000256" key="2">
    <source>
        <dbReference type="SAM" id="MobiDB-lite"/>
    </source>
</evidence>
<protein>
    <recommendedName>
        <fullName evidence="3">DUF8206 domain-containing protein</fullName>
    </recommendedName>
</protein>
<feature type="compositionally biased region" description="Basic and acidic residues" evidence="2">
    <location>
        <begin position="982"/>
        <end position="991"/>
    </location>
</feature>
<name>A0AA38IG46_9CUCU</name>
<dbReference type="SUPFAM" id="SSF52540">
    <property type="entry name" value="P-loop containing nucleoside triphosphate hydrolases"/>
    <property type="match status" value="1"/>
</dbReference>